<accession>A0A420XU88</accession>
<protein>
    <submittedName>
        <fullName evidence="7">AcrR family transcriptional regulator</fullName>
    </submittedName>
</protein>
<dbReference type="PANTHER" id="PTHR30055">
    <property type="entry name" value="HTH-TYPE TRANSCRIPTIONAL REGULATOR RUTR"/>
    <property type="match status" value="1"/>
</dbReference>
<evidence type="ECO:0000256" key="5">
    <source>
        <dbReference type="SAM" id="MobiDB-lite"/>
    </source>
</evidence>
<dbReference type="OrthoDB" id="9796019at2"/>
<evidence type="ECO:0000256" key="2">
    <source>
        <dbReference type="ARBA" id="ARBA00023125"/>
    </source>
</evidence>
<evidence type="ECO:0000256" key="1">
    <source>
        <dbReference type="ARBA" id="ARBA00023015"/>
    </source>
</evidence>
<dbReference type="PROSITE" id="PS01081">
    <property type="entry name" value="HTH_TETR_1"/>
    <property type="match status" value="1"/>
</dbReference>
<dbReference type="InterPro" id="IPR023772">
    <property type="entry name" value="DNA-bd_HTH_TetR-type_CS"/>
</dbReference>
<dbReference type="InterPro" id="IPR001647">
    <property type="entry name" value="HTH_TetR"/>
</dbReference>
<evidence type="ECO:0000313" key="8">
    <source>
        <dbReference type="Proteomes" id="UP000281955"/>
    </source>
</evidence>
<dbReference type="Gene3D" id="1.10.10.60">
    <property type="entry name" value="Homeodomain-like"/>
    <property type="match status" value="1"/>
</dbReference>
<dbReference type="SUPFAM" id="SSF46689">
    <property type="entry name" value="Homeodomain-like"/>
    <property type="match status" value="1"/>
</dbReference>
<dbReference type="PROSITE" id="PS50977">
    <property type="entry name" value="HTH_TETR_2"/>
    <property type="match status" value="1"/>
</dbReference>
<dbReference type="Pfam" id="PF16859">
    <property type="entry name" value="TetR_C_11"/>
    <property type="match status" value="1"/>
</dbReference>
<reference evidence="7 8" key="1">
    <citation type="submission" date="2018-10" db="EMBL/GenBank/DDBJ databases">
        <title>Genomic Encyclopedia of Archaeal and Bacterial Type Strains, Phase II (KMG-II): from individual species to whole genera.</title>
        <authorList>
            <person name="Goeker M."/>
        </authorList>
    </citation>
    <scope>NUCLEOTIDE SEQUENCE [LARGE SCALE GENOMIC DNA]</scope>
    <source>
        <strain evidence="7 8">RP-AC37</strain>
    </source>
</reference>
<feature type="DNA-binding region" description="H-T-H motif" evidence="4">
    <location>
        <begin position="51"/>
        <end position="70"/>
    </location>
</feature>
<dbReference type="RefSeq" id="WP_121192032.1">
    <property type="nucleotide sequence ID" value="NZ_RBWV01000009.1"/>
</dbReference>
<dbReference type="AlphaFoldDB" id="A0A420XU88"/>
<dbReference type="InParanoid" id="A0A420XU88"/>
<evidence type="ECO:0000313" key="7">
    <source>
        <dbReference type="EMBL" id="RKS80327.1"/>
    </source>
</evidence>
<organism evidence="7 8">
    <name type="scientific">Motilibacter peucedani</name>
    <dbReference type="NCBI Taxonomy" id="598650"/>
    <lineage>
        <taxon>Bacteria</taxon>
        <taxon>Bacillati</taxon>
        <taxon>Actinomycetota</taxon>
        <taxon>Actinomycetes</taxon>
        <taxon>Motilibacterales</taxon>
        <taxon>Motilibacteraceae</taxon>
        <taxon>Motilibacter</taxon>
    </lineage>
</organism>
<dbReference type="Pfam" id="PF00440">
    <property type="entry name" value="TetR_N"/>
    <property type="match status" value="1"/>
</dbReference>
<evidence type="ECO:0000256" key="4">
    <source>
        <dbReference type="PROSITE-ProRule" id="PRU00335"/>
    </source>
</evidence>
<dbReference type="InterPro" id="IPR050109">
    <property type="entry name" value="HTH-type_TetR-like_transc_reg"/>
</dbReference>
<dbReference type="SUPFAM" id="SSF48498">
    <property type="entry name" value="Tetracyclin repressor-like, C-terminal domain"/>
    <property type="match status" value="1"/>
</dbReference>
<feature type="domain" description="HTH tetR-type" evidence="6">
    <location>
        <begin position="28"/>
        <end position="88"/>
    </location>
</feature>
<keyword evidence="1" id="KW-0805">Transcription regulation</keyword>
<proteinExistence type="predicted"/>
<keyword evidence="2 4" id="KW-0238">DNA-binding</keyword>
<dbReference type="InterPro" id="IPR009057">
    <property type="entry name" value="Homeodomain-like_sf"/>
</dbReference>
<dbReference type="GO" id="GO:0003700">
    <property type="term" value="F:DNA-binding transcription factor activity"/>
    <property type="evidence" value="ECO:0007669"/>
    <property type="project" value="TreeGrafter"/>
</dbReference>
<name>A0A420XU88_9ACTN</name>
<dbReference type="EMBL" id="RBWV01000009">
    <property type="protein sequence ID" value="RKS80327.1"/>
    <property type="molecule type" value="Genomic_DNA"/>
</dbReference>
<dbReference type="PRINTS" id="PR00455">
    <property type="entry name" value="HTHTETR"/>
</dbReference>
<dbReference type="Gene3D" id="1.10.357.10">
    <property type="entry name" value="Tetracycline Repressor, domain 2"/>
    <property type="match status" value="1"/>
</dbReference>
<dbReference type="GO" id="GO:0000976">
    <property type="term" value="F:transcription cis-regulatory region binding"/>
    <property type="evidence" value="ECO:0007669"/>
    <property type="project" value="TreeGrafter"/>
</dbReference>
<keyword evidence="8" id="KW-1185">Reference proteome</keyword>
<dbReference type="InterPro" id="IPR036271">
    <property type="entry name" value="Tet_transcr_reg_TetR-rel_C_sf"/>
</dbReference>
<feature type="region of interest" description="Disordered" evidence="5">
    <location>
        <begin position="1"/>
        <end position="22"/>
    </location>
</feature>
<dbReference type="InterPro" id="IPR011075">
    <property type="entry name" value="TetR_C"/>
</dbReference>
<evidence type="ECO:0000256" key="3">
    <source>
        <dbReference type="ARBA" id="ARBA00023163"/>
    </source>
</evidence>
<keyword evidence="3" id="KW-0804">Transcription</keyword>
<comment type="caution">
    <text evidence="7">The sequence shown here is derived from an EMBL/GenBank/DDBJ whole genome shotgun (WGS) entry which is preliminary data.</text>
</comment>
<evidence type="ECO:0000259" key="6">
    <source>
        <dbReference type="PROSITE" id="PS50977"/>
    </source>
</evidence>
<dbReference type="Proteomes" id="UP000281955">
    <property type="component" value="Unassembled WGS sequence"/>
</dbReference>
<gene>
    <name evidence="7" type="ORF">CLV35_0755</name>
</gene>
<sequence>MTVLSAPPTTVDGPPAALSDTSPCAQLDARERELCTVALDLLAETGYEALSMDALAKRARASKATIYRRWSNKAELIVDALRLVGDCGFVVPDTGSLRDDLLEAARAFGTVAASRSGLFASVAHATKTDERLCTAVRERLTEPRRRVMVEIVERAVARGELPAGAARLPLAHDLLPALLMARLAMRQPVDESFVLDLVDTVLLPVLRQPVLEQQP</sequence>
<dbReference type="PANTHER" id="PTHR30055:SF149">
    <property type="entry name" value="TETR-FAMILY TRANSCRIPTIONAL REGULATOR"/>
    <property type="match status" value="1"/>
</dbReference>